<evidence type="ECO:0000256" key="4">
    <source>
        <dbReference type="ARBA" id="ARBA00022840"/>
    </source>
</evidence>
<dbReference type="InterPro" id="IPR027417">
    <property type="entry name" value="P-loop_NTPase"/>
</dbReference>
<dbReference type="PROSITE" id="PS00211">
    <property type="entry name" value="ABC_TRANSPORTER_1"/>
    <property type="match status" value="1"/>
</dbReference>
<keyword evidence="4 6" id="KW-0067">ATP-binding</keyword>
<dbReference type="GO" id="GO:0016887">
    <property type="term" value="F:ATP hydrolysis activity"/>
    <property type="evidence" value="ECO:0007669"/>
    <property type="project" value="InterPro"/>
</dbReference>
<dbReference type="InterPro" id="IPR017871">
    <property type="entry name" value="ABC_transporter-like_CS"/>
</dbReference>
<dbReference type="InterPro" id="IPR003593">
    <property type="entry name" value="AAA+_ATPase"/>
</dbReference>
<comment type="similarity">
    <text evidence="1">Belongs to the ABC transporter superfamily.</text>
</comment>
<sequence length="296" mass="33450">MAKAVIEIKDLRKYFGGVKAVDGVSFDVKKGEIFGFLGPNGAGKTTTIRCIMDFIKVTSGNISVLDRDSHKDSVWLKGKIGYLSGDVQLYDKWTGKEHIDFIEKIRGKSKNIDKLMSDLKFDSKKKFKSLSSGNKQKLGLILSLMNQPEILVMDEPTVGLDPLLQNKIYEILEEYKKSGTTIFFSSHNLPEVERVCDRVGIIRNGKLVGIETINELGKKRLRKITVRFEGKFGEKEFDFNGVENIEEIADGLILTVRGDVDAVIKKIAKHKVRDIEITHASLEDVFLEFYKEKKDV</sequence>
<dbReference type="InterPro" id="IPR050763">
    <property type="entry name" value="ABC_transporter_ATP-binding"/>
</dbReference>
<dbReference type="SUPFAM" id="SSF52540">
    <property type="entry name" value="P-loop containing nucleoside triphosphate hydrolases"/>
    <property type="match status" value="1"/>
</dbReference>
<evidence type="ECO:0000256" key="2">
    <source>
        <dbReference type="ARBA" id="ARBA00022448"/>
    </source>
</evidence>
<dbReference type="Pfam" id="PF00005">
    <property type="entry name" value="ABC_tran"/>
    <property type="match status" value="1"/>
</dbReference>
<dbReference type="GO" id="GO:0005524">
    <property type="term" value="F:ATP binding"/>
    <property type="evidence" value="ECO:0007669"/>
    <property type="project" value="UniProtKB-KW"/>
</dbReference>
<dbReference type="AlphaFoldDB" id="A0A419DFM4"/>
<name>A0A419DFM4_9BACT</name>
<organism evidence="6 7">
    <name type="scientific">candidate division WS5 bacterium</name>
    <dbReference type="NCBI Taxonomy" id="2093353"/>
    <lineage>
        <taxon>Bacteria</taxon>
        <taxon>candidate division WS5</taxon>
    </lineage>
</organism>
<evidence type="ECO:0000313" key="7">
    <source>
        <dbReference type="Proteomes" id="UP000285655"/>
    </source>
</evidence>
<evidence type="ECO:0000256" key="1">
    <source>
        <dbReference type="ARBA" id="ARBA00005417"/>
    </source>
</evidence>
<feature type="domain" description="ABC transporter" evidence="5">
    <location>
        <begin position="6"/>
        <end position="229"/>
    </location>
</feature>
<protein>
    <submittedName>
        <fullName evidence="6">ABC transporter ATP-binding protein</fullName>
    </submittedName>
</protein>
<dbReference type="PANTHER" id="PTHR42711:SF5">
    <property type="entry name" value="ABC TRANSPORTER ATP-BINDING PROTEIN NATA"/>
    <property type="match status" value="1"/>
</dbReference>
<evidence type="ECO:0000256" key="3">
    <source>
        <dbReference type="ARBA" id="ARBA00022741"/>
    </source>
</evidence>
<gene>
    <name evidence="6" type="ORF">C4544_01465</name>
</gene>
<keyword evidence="3" id="KW-0547">Nucleotide-binding</keyword>
<dbReference type="CDD" id="cd03230">
    <property type="entry name" value="ABC_DR_subfamily_A"/>
    <property type="match status" value="1"/>
</dbReference>
<dbReference type="SMART" id="SM00382">
    <property type="entry name" value="AAA"/>
    <property type="match status" value="1"/>
</dbReference>
<accession>A0A419DFM4</accession>
<reference evidence="6 7" key="1">
    <citation type="journal article" date="2017" name="ISME J.">
        <title>Energy and carbon metabolisms in a deep terrestrial subsurface fluid microbial community.</title>
        <authorList>
            <person name="Momper L."/>
            <person name="Jungbluth S.P."/>
            <person name="Lee M.D."/>
            <person name="Amend J.P."/>
        </authorList>
    </citation>
    <scope>NUCLEOTIDE SEQUENCE [LARGE SCALE GENOMIC DNA]</scope>
    <source>
        <strain evidence="6">SURF_29</strain>
    </source>
</reference>
<dbReference type="Gene3D" id="3.40.50.300">
    <property type="entry name" value="P-loop containing nucleotide triphosphate hydrolases"/>
    <property type="match status" value="1"/>
</dbReference>
<evidence type="ECO:0000313" key="6">
    <source>
        <dbReference type="EMBL" id="RJO61929.1"/>
    </source>
</evidence>
<proteinExistence type="inferred from homology"/>
<dbReference type="EMBL" id="QZJW01000007">
    <property type="protein sequence ID" value="RJO61929.1"/>
    <property type="molecule type" value="Genomic_DNA"/>
</dbReference>
<comment type="caution">
    <text evidence="6">The sequence shown here is derived from an EMBL/GenBank/DDBJ whole genome shotgun (WGS) entry which is preliminary data.</text>
</comment>
<dbReference type="PROSITE" id="PS50893">
    <property type="entry name" value="ABC_TRANSPORTER_2"/>
    <property type="match status" value="1"/>
</dbReference>
<dbReference type="PANTHER" id="PTHR42711">
    <property type="entry name" value="ABC TRANSPORTER ATP-BINDING PROTEIN"/>
    <property type="match status" value="1"/>
</dbReference>
<dbReference type="Proteomes" id="UP000285655">
    <property type="component" value="Unassembled WGS sequence"/>
</dbReference>
<evidence type="ECO:0000259" key="5">
    <source>
        <dbReference type="PROSITE" id="PS50893"/>
    </source>
</evidence>
<keyword evidence="2" id="KW-0813">Transport</keyword>
<dbReference type="InterPro" id="IPR003439">
    <property type="entry name" value="ABC_transporter-like_ATP-bd"/>
</dbReference>